<evidence type="ECO:0000313" key="2">
    <source>
        <dbReference type="Proteomes" id="UP000006729"/>
    </source>
</evidence>
<dbReference type="AlphaFoldDB" id="A0A3N7EKY6"/>
<reference evidence="1 2" key="1">
    <citation type="journal article" date="2006" name="Science">
        <title>The genome of black cottonwood, Populus trichocarpa (Torr. &amp; Gray).</title>
        <authorList>
            <person name="Tuskan G.A."/>
            <person name="Difazio S."/>
            <person name="Jansson S."/>
            <person name="Bohlmann J."/>
            <person name="Grigoriev I."/>
            <person name="Hellsten U."/>
            <person name="Putnam N."/>
            <person name="Ralph S."/>
            <person name="Rombauts S."/>
            <person name="Salamov A."/>
            <person name="Schein J."/>
            <person name="Sterck L."/>
            <person name="Aerts A."/>
            <person name="Bhalerao R.R."/>
            <person name="Bhalerao R.P."/>
            <person name="Blaudez D."/>
            <person name="Boerjan W."/>
            <person name="Brun A."/>
            <person name="Brunner A."/>
            <person name="Busov V."/>
            <person name="Campbell M."/>
            <person name="Carlson J."/>
            <person name="Chalot M."/>
            <person name="Chapman J."/>
            <person name="Chen G.L."/>
            <person name="Cooper D."/>
            <person name="Coutinho P.M."/>
            <person name="Couturier J."/>
            <person name="Covert S."/>
            <person name="Cronk Q."/>
            <person name="Cunningham R."/>
            <person name="Davis J."/>
            <person name="Degroeve S."/>
            <person name="Dejardin A."/>
            <person name="Depamphilis C."/>
            <person name="Detter J."/>
            <person name="Dirks B."/>
            <person name="Dubchak I."/>
            <person name="Duplessis S."/>
            <person name="Ehlting J."/>
            <person name="Ellis B."/>
            <person name="Gendler K."/>
            <person name="Goodstein D."/>
            <person name="Gribskov M."/>
            <person name="Grimwood J."/>
            <person name="Groover A."/>
            <person name="Gunter L."/>
            <person name="Hamberger B."/>
            <person name="Heinze B."/>
            <person name="Helariutta Y."/>
            <person name="Henrissat B."/>
            <person name="Holligan D."/>
            <person name="Holt R."/>
            <person name="Huang W."/>
            <person name="Islam-Faridi N."/>
            <person name="Jones S."/>
            <person name="Jones-Rhoades M."/>
            <person name="Jorgensen R."/>
            <person name="Joshi C."/>
            <person name="Kangasjarvi J."/>
            <person name="Karlsson J."/>
            <person name="Kelleher C."/>
            <person name="Kirkpatrick R."/>
            <person name="Kirst M."/>
            <person name="Kohler A."/>
            <person name="Kalluri U."/>
            <person name="Larimer F."/>
            <person name="Leebens-Mack J."/>
            <person name="Leple J.C."/>
            <person name="Locascio P."/>
            <person name="Lou Y."/>
            <person name="Lucas S."/>
            <person name="Martin F."/>
            <person name="Montanini B."/>
            <person name="Napoli C."/>
            <person name="Nelson D.R."/>
            <person name="Nelson C."/>
            <person name="Nieminen K."/>
            <person name="Nilsson O."/>
            <person name="Pereda V."/>
            <person name="Peter G."/>
            <person name="Philippe R."/>
            <person name="Pilate G."/>
            <person name="Poliakov A."/>
            <person name="Razumovskaya J."/>
            <person name="Richardson P."/>
            <person name="Rinaldi C."/>
            <person name="Ritland K."/>
            <person name="Rouze P."/>
            <person name="Ryaboy D."/>
            <person name="Schmutz J."/>
            <person name="Schrader J."/>
            <person name="Segerman B."/>
            <person name="Shin H."/>
            <person name="Siddiqui A."/>
            <person name="Sterky F."/>
            <person name="Terry A."/>
            <person name="Tsai C.J."/>
            <person name="Uberbacher E."/>
            <person name="Unneberg P."/>
            <person name="Vahala J."/>
            <person name="Wall K."/>
            <person name="Wessler S."/>
            <person name="Yang G."/>
            <person name="Yin T."/>
            <person name="Douglas C."/>
            <person name="Marra M."/>
            <person name="Sandberg G."/>
            <person name="Van de Peer Y."/>
            <person name="Rokhsar D."/>
        </authorList>
    </citation>
    <scope>NUCLEOTIDE SEQUENCE [LARGE SCALE GENOMIC DNA]</scope>
    <source>
        <strain evidence="2">cv. Nisqually</strain>
    </source>
</reference>
<organism evidence="1 2">
    <name type="scientific">Populus trichocarpa</name>
    <name type="common">Western balsam poplar</name>
    <name type="synonym">Populus balsamifera subsp. trichocarpa</name>
    <dbReference type="NCBI Taxonomy" id="3694"/>
    <lineage>
        <taxon>Eukaryota</taxon>
        <taxon>Viridiplantae</taxon>
        <taxon>Streptophyta</taxon>
        <taxon>Embryophyta</taxon>
        <taxon>Tracheophyta</taxon>
        <taxon>Spermatophyta</taxon>
        <taxon>Magnoliopsida</taxon>
        <taxon>eudicotyledons</taxon>
        <taxon>Gunneridae</taxon>
        <taxon>Pentapetalae</taxon>
        <taxon>rosids</taxon>
        <taxon>fabids</taxon>
        <taxon>Malpighiales</taxon>
        <taxon>Salicaceae</taxon>
        <taxon>Saliceae</taxon>
        <taxon>Populus</taxon>
    </lineage>
</organism>
<sequence>MSNVPTSLSEECLTLFGLTMSVADPWPFSIPITL</sequence>
<protein>
    <submittedName>
        <fullName evidence="1">Uncharacterized protein</fullName>
    </submittedName>
</protein>
<dbReference type="EMBL" id="CM009291">
    <property type="protein sequence ID" value="RQO86979.1"/>
    <property type="molecule type" value="Genomic_DNA"/>
</dbReference>
<proteinExistence type="predicted"/>
<keyword evidence="2" id="KW-1185">Reference proteome</keyword>
<accession>A0A3N7EKY6</accession>
<gene>
    <name evidence="1" type="ORF">POPTR_002G145250</name>
</gene>
<evidence type="ECO:0000313" key="1">
    <source>
        <dbReference type="EMBL" id="RQO86979.1"/>
    </source>
</evidence>
<dbReference type="Proteomes" id="UP000006729">
    <property type="component" value="Chromosome 2"/>
</dbReference>
<dbReference type="InParanoid" id="A0A3N7EKY6"/>
<name>A0A3N7EKY6_POPTR</name>